<keyword evidence="6" id="KW-0378">Hydrolase</keyword>
<dbReference type="InterPro" id="IPR030665">
    <property type="entry name" value="KaiC"/>
</dbReference>
<evidence type="ECO:0000256" key="5">
    <source>
        <dbReference type="ARBA" id="ARBA00022777"/>
    </source>
</evidence>
<dbReference type="GO" id="GO:0016787">
    <property type="term" value="F:hydrolase activity"/>
    <property type="evidence" value="ECO:0007669"/>
    <property type="project" value="UniProtKB-KW"/>
</dbReference>
<dbReference type="SMART" id="SM00382">
    <property type="entry name" value="AAA"/>
    <property type="match status" value="2"/>
</dbReference>
<feature type="domain" description="KaiC" evidence="7">
    <location>
        <begin position="12"/>
        <end position="254"/>
    </location>
</feature>
<keyword evidence="3" id="KW-0808">Transferase</keyword>
<dbReference type="PIRSF" id="PIRSF039117">
    <property type="entry name" value="KaiC"/>
    <property type="match status" value="1"/>
</dbReference>
<keyword evidence="9" id="KW-1185">Reference proteome</keyword>
<evidence type="ECO:0000256" key="2">
    <source>
        <dbReference type="ARBA" id="ARBA00022553"/>
    </source>
</evidence>
<dbReference type="PANTHER" id="PTHR42926:SF1">
    <property type="entry name" value="CIRCADIAN CLOCK OSCILLATOR PROTEIN KAIC 1"/>
    <property type="match status" value="1"/>
</dbReference>
<dbReference type="PANTHER" id="PTHR42926">
    <property type="match status" value="1"/>
</dbReference>
<dbReference type="Proteomes" id="UP001059380">
    <property type="component" value="Chromosome"/>
</dbReference>
<sequence length="505" mass="55522">MPATTNDSLHKGICSTGLQGLDAIINGGLPSNCFYLVQGDPGSGKTTLALQFLFEGRRRGEPVLYITLSETRDELEKVATSHGWSLEGIPLLEFSAIESLTQPESQTTVFHAAEMELSKVTKLLRDEIAKHRPKRLVFDSLSEFRLLAETPLRYRRQLLNLKQDLARQGSTVLLLDDKMDSNRIGSDPHVLSLTHGVIEMEQLSPDYGKSRRRLRVMKMRGVGFSEGYHDYIIETGGIRVFPRLIAADHHVDFKQESVSSGCAPLDELLGGGLDRGTTALIMGPAGTGKSTLALQYACSMAERGEHSLLFTFDETRQTMLARADALGLGLVEHIRNGLIQVQQVDPAEISPGEFAGRIQDGVEKGARMVAIDTLNGYLNAMPGEQYLANQLHELSAYLNQQGILTIFTLAQHGVVSTLESPVDLSYLADTVLSLRYFESAGAMKKAIAVMKKRSGRHEQTIREFALRTGKGIRIGGPLTEFQGILTGVPQFRGSLEQIMQRNDGE</sequence>
<evidence type="ECO:0000256" key="1">
    <source>
        <dbReference type="ARBA" id="ARBA00012513"/>
    </source>
</evidence>
<feature type="domain" description="KaiC" evidence="7">
    <location>
        <begin position="256"/>
        <end position="488"/>
    </location>
</feature>
<dbReference type="InterPro" id="IPR014774">
    <property type="entry name" value="KaiC-like_dom"/>
</dbReference>
<keyword evidence="4" id="KW-0677">Repeat</keyword>
<dbReference type="InterPro" id="IPR027417">
    <property type="entry name" value="P-loop_NTPase"/>
</dbReference>
<dbReference type="GO" id="GO:0004674">
    <property type="term" value="F:protein serine/threonine kinase activity"/>
    <property type="evidence" value="ECO:0007669"/>
    <property type="project" value="UniProtKB-EC"/>
</dbReference>
<dbReference type="PRINTS" id="PR01874">
    <property type="entry name" value="DNAREPAIRADA"/>
</dbReference>
<name>A0A9J7BNV6_9BACT</name>
<evidence type="ECO:0000313" key="9">
    <source>
        <dbReference type="Proteomes" id="UP001059380"/>
    </source>
</evidence>
<protein>
    <recommendedName>
        <fullName evidence="1">non-specific serine/threonine protein kinase</fullName>
        <ecNumber evidence="1">2.7.11.1</ecNumber>
    </recommendedName>
</protein>
<evidence type="ECO:0000313" key="8">
    <source>
        <dbReference type="EMBL" id="UWZ82598.1"/>
    </source>
</evidence>
<dbReference type="EC" id="2.7.11.1" evidence="1"/>
<keyword evidence="5" id="KW-0418">Kinase</keyword>
<gene>
    <name evidence="8" type="ORF">MOP44_18750</name>
</gene>
<accession>A0A9J7BNV6</accession>
<evidence type="ECO:0000256" key="3">
    <source>
        <dbReference type="ARBA" id="ARBA00022679"/>
    </source>
</evidence>
<reference evidence="8" key="1">
    <citation type="submission" date="2021-04" db="EMBL/GenBank/DDBJ databases">
        <title>Phylogenetic analysis of Acidobacteriaceae.</title>
        <authorList>
            <person name="Qiu L."/>
            <person name="Zhang Q."/>
        </authorList>
    </citation>
    <scope>NUCLEOTIDE SEQUENCE</scope>
    <source>
        <strain evidence="8">DSM 25168</strain>
    </source>
</reference>
<proteinExistence type="predicted"/>
<dbReference type="SUPFAM" id="SSF52540">
    <property type="entry name" value="P-loop containing nucleoside triphosphate hydrolases"/>
    <property type="match status" value="2"/>
</dbReference>
<dbReference type="Gene3D" id="3.40.50.300">
    <property type="entry name" value="P-loop containing nucleotide triphosphate hydrolases"/>
    <property type="match status" value="2"/>
</dbReference>
<dbReference type="RefSeq" id="WP_260791786.1">
    <property type="nucleotide sequence ID" value="NZ_CP093313.1"/>
</dbReference>
<dbReference type="InterPro" id="IPR051347">
    <property type="entry name" value="Circadian_clock_KaiC-rel"/>
</dbReference>
<evidence type="ECO:0000256" key="6">
    <source>
        <dbReference type="ARBA" id="ARBA00022801"/>
    </source>
</evidence>
<dbReference type="GO" id="GO:0005524">
    <property type="term" value="F:ATP binding"/>
    <property type="evidence" value="ECO:0007669"/>
    <property type="project" value="InterPro"/>
</dbReference>
<dbReference type="Pfam" id="PF06745">
    <property type="entry name" value="ATPase"/>
    <property type="match status" value="2"/>
</dbReference>
<dbReference type="PROSITE" id="PS51146">
    <property type="entry name" value="KAIC"/>
    <property type="match status" value="2"/>
</dbReference>
<dbReference type="AlphaFoldDB" id="A0A9J7BNV6"/>
<organism evidence="8 9">
    <name type="scientific">Occallatibacter riparius</name>
    <dbReference type="NCBI Taxonomy" id="1002689"/>
    <lineage>
        <taxon>Bacteria</taxon>
        <taxon>Pseudomonadati</taxon>
        <taxon>Acidobacteriota</taxon>
        <taxon>Terriglobia</taxon>
        <taxon>Terriglobales</taxon>
        <taxon>Acidobacteriaceae</taxon>
        <taxon>Occallatibacter</taxon>
    </lineage>
</organism>
<keyword evidence="2" id="KW-0597">Phosphoprotein</keyword>
<evidence type="ECO:0000256" key="4">
    <source>
        <dbReference type="ARBA" id="ARBA00022737"/>
    </source>
</evidence>
<dbReference type="InterPro" id="IPR003593">
    <property type="entry name" value="AAA+_ATPase"/>
</dbReference>
<dbReference type="InterPro" id="IPR010624">
    <property type="entry name" value="KaiC_dom"/>
</dbReference>
<dbReference type="KEGG" id="orp:MOP44_18750"/>
<evidence type="ECO:0000259" key="7">
    <source>
        <dbReference type="PROSITE" id="PS51146"/>
    </source>
</evidence>
<dbReference type="EMBL" id="CP093313">
    <property type="protein sequence ID" value="UWZ82598.1"/>
    <property type="molecule type" value="Genomic_DNA"/>
</dbReference>